<evidence type="ECO:0000313" key="4">
    <source>
        <dbReference type="EMBL" id="MCO6159124.1"/>
    </source>
</evidence>
<organism evidence="4 5">
    <name type="scientific">Asaia lannensis NBRC 102526</name>
    <dbReference type="NCBI Taxonomy" id="1307926"/>
    <lineage>
        <taxon>Bacteria</taxon>
        <taxon>Pseudomonadati</taxon>
        <taxon>Pseudomonadota</taxon>
        <taxon>Alphaproteobacteria</taxon>
        <taxon>Acetobacterales</taxon>
        <taxon>Acetobacteraceae</taxon>
        <taxon>Asaia</taxon>
    </lineage>
</organism>
<evidence type="ECO:0000256" key="2">
    <source>
        <dbReference type="ARBA" id="ARBA00023002"/>
    </source>
</evidence>
<evidence type="ECO:0000259" key="3">
    <source>
        <dbReference type="Pfam" id="PF01408"/>
    </source>
</evidence>
<dbReference type="SUPFAM" id="SSF51735">
    <property type="entry name" value="NAD(P)-binding Rossmann-fold domains"/>
    <property type="match status" value="1"/>
</dbReference>
<keyword evidence="2" id="KW-0560">Oxidoreductase</keyword>
<proteinExistence type="inferred from homology"/>
<comment type="caution">
    <text evidence="4">The sequence shown here is derived from an EMBL/GenBank/DDBJ whole genome shotgun (WGS) entry which is preliminary data.</text>
</comment>
<feature type="domain" description="Gfo/Idh/MocA-like oxidoreductase N-terminal" evidence="3">
    <location>
        <begin position="2"/>
        <end position="112"/>
    </location>
</feature>
<dbReference type="Gene3D" id="3.40.50.720">
    <property type="entry name" value="NAD(P)-binding Rossmann-like Domain"/>
    <property type="match status" value="1"/>
</dbReference>
<dbReference type="PANTHER" id="PTHR43708">
    <property type="entry name" value="CONSERVED EXPRESSED OXIDOREDUCTASE (EUROFUNG)"/>
    <property type="match status" value="1"/>
</dbReference>
<keyword evidence="5" id="KW-1185">Reference proteome</keyword>
<protein>
    <submittedName>
        <fullName evidence="4">Gfo/Idh/MocA family oxidoreductase</fullName>
    </submittedName>
</protein>
<comment type="similarity">
    <text evidence="1">Belongs to the Gfo/Idh/MocA family.</text>
</comment>
<reference evidence="4 5" key="1">
    <citation type="submission" date="2022-06" db="EMBL/GenBank/DDBJ databases">
        <title>Whole-genome of Asaia lannensis strain LMG 27011T.</title>
        <authorList>
            <person name="Sombolestani A."/>
        </authorList>
    </citation>
    <scope>NUCLEOTIDE SEQUENCE [LARGE SCALE GENOMIC DNA]</scope>
    <source>
        <strain evidence="4 5">NBRC 102526</strain>
    </source>
</reference>
<sequence length="309" mass="33353">MIRIALVGVGHIARHEHLPALRDHPAFRVVAVVSPVPVSLDLPVFTSIEALIESRTAIDAVSICTPPDCRYDLACKAIAAGWHVLLEKPPTLTRSQGQILSDLAKQKRCTLFSAWHSVYAAAIAPLQTILREHDPIAVKVAWKENADKWHPGAEWLWRPGALGVFDAGINALSILCAVSAEPIVYCAAKLDFFGGQQAPARAVLDLAGGYTACPVQAVFDWRHDPSSEIWTICWTMSDGRDLTLTQGGACLADGGKPVALPHVREYAGVYDHFAALIASGTSLLDLRPLDLVTEALALGTRVHFYDSTG</sequence>
<dbReference type="RefSeq" id="WP_252848643.1">
    <property type="nucleotide sequence ID" value="NZ_BAPW01000012.1"/>
</dbReference>
<dbReference type="InterPro" id="IPR051317">
    <property type="entry name" value="Gfo/Idh/MocA_oxidoreduct"/>
</dbReference>
<dbReference type="EMBL" id="JAMXQU010000002">
    <property type="protein sequence ID" value="MCO6159124.1"/>
    <property type="molecule type" value="Genomic_DNA"/>
</dbReference>
<dbReference type="Pfam" id="PF01408">
    <property type="entry name" value="GFO_IDH_MocA"/>
    <property type="match status" value="1"/>
</dbReference>
<dbReference type="PANTHER" id="PTHR43708:SF5">
    <property type="entry name" value="CONSERVED EXPRESSED OXIDOREDUCTASE (EUROFUNG)-RELATED"/>
    <property type="match status" value="1"/>
</dbReference>
<dbReference type="Gene3D" id="3.30.360.10">
    <property type="entry name" value="Dihydrodipicolinate Reductase, domain 2"/>
    <property type="match status" value="1"/>
</dbReference>
<name>A0ABT1CE43_9PROT</name>
<evidence type="ECO:0000313" key="5">
    <source>
        <dbReference type="Proteomes" id="UP001523401"/>
    </source>
</evidence>
<dbReference type="Proteomes" id="UP001523401">
    <property type="component" value="Unassembled WGS sequence"/>
</dbReference>
<gene>
    <name evidence="4" type="ORF">NF685_03650</name>
</gene>
<evidence type="ECO:0000256" key="1">
    <source>
        <dbReference type="ARBA" id="ARBA00010928"/>
    </source>
</evidence>
<accession>A0ABT1CE43</accession>
<dbReference type="InterPro" id="IPR036291">
    <property type="entry name" value="NAD(P)-bd_dom_sf"/>
</dbReference>
<dbReference type="InterPro" id="IPR000683">
    <property type="entry name" value="Gfo/Idh/MocA-like_OxRdtase_N"/>
</dbReference>